<evidence type="ECO:0000313" key="7">
    <source>
        <dbReference type="EMBL" id="TMV15602.1"/>
    </source>
</evidence>
<evidence type="ECO:0000259" key="6">
    <source>
        <dbReference type="PROSITE" id="PS51123"/>
    </source>
</evidence>
<dbReference type="Gene3D" id="3.30.1330.60">
    <property type="entry name" value="OmpA-like domain"/>
    <property type="match status" value="1"/>
</dbReference>
<reference evidence="7 8" key="1">
    <citation type="submission" date="2019-05" db="EMBL/GenBank/DDBJ databases">
        <title>Marivita sp. nov. isolated from sea sediment.</title>
        <authorList>
            <person name="Kim W."/>
        </authorList>
    </citation>
    <scope>NUCLEOTIDE SEQUENCE [LARGE SCALE GENOMIC DNA]</scope>
    <source>
        <strain evidence="7 8">CAU 1492</strain>
    </source>
</reference>
<proteinExistence type="predicted"/>
<feature type="signal peptide" evidence="5">
    <location>
        <begin position="1"/>
        <end position="20"/>
    </location>
</feature>
<dbReference type="InterPro" id="IPR036737">
    <property type="entry name" value="OmpA-like_sf"/>
</dbReference>
<dbReference type="InterPro" id="IPR050330">
    <property type="entry name" value="Bact_OuterMem_StrucFunc"/>
</dbReference>
<dbReference type="InterPro" id="IPR006664">
    <property type="entry name" value="OMP_bac"/>
</dbReference>
<dbReference type="CDD" id="cd07185">
    <property type="entry name" value="OmpA_C-like"/>
    <property type="match status" value="1"/>
</dbReference>
<name>A0ABY2XG83_9RHOB</name>
<keyword evidence="8" id="KW-1185">Reference proteome</keyword>
<comment type="caution">
    <text evidence="7">The sequence shown here is derived from an EMBL/GenBank/DDBJ whole genome shotgun (WGS) entry which is preliminary data.</text>
</comment>
<dbReference type="PANTHER" id="PTHR30329">
    <property type="entry name" value="STATOR ELEMENT OF FLAGELLAR MOTOR COMPLEX"/>
    <property type="match status" value="1"/>
</dbReference>
<keyword evidence="5" id="KW-0732">Signal</keyword>
<dbReference type="InterPro" id="IPR006665">
    <property type="entry name" value="OmpA-like"/>
</dbReference>
<dbReference type="Pfam" id="PF00691">
    <property type="entry name" value="OmpA"/>
    <property type="match status" value="1"/>
</dbReference>
<comment type="subcellular location">
    <subcellularLocation>
        <location evidence="1">Cell outer membrane</location>
    </subcellularLocation>
</comment>
<accession>A0ABY2XG83</accession>
<evidence type="ECO:0000256" key="4">
    <source>
        <dbReference type="PROSITE-ProRule" id="PRU00473"/>
    </source>
</evidence>
<dbReference type="Proteomes" id="UP001191082">
    <property type="component" value="Unassembled WGS sequence"/>
</dbReference>
<keyword evidence="2 4" id="KW-0472">Membrane</keyword>
<feature type="chain" id="PRO_5045974636" evidence="5">
    <location>
        <begin position="21"/>
        <end position="310"/>
    </location>
</feature>
<evidence type="ECO:0000256" key="2">
    <source>
        <dbReference type="ARBA" id="ARBA00023136"/>
    </source>
</evidence>
<dbReference type="PANTHER" id="PTHR30329:SF21">
    <property type="entry name" value="LIPOPROTEIN YIAD-RELATED"/>
    <property type="match status" value="1"/>
</dbReference>
<protein>
    <submittedName>
        <fullName evidence="7">OmpA family protein</fullName>
    </submittedName>
</protein>
<dbReference type="SUPFAM" id="SSF103088">
    <property type="entry name" value="OmpA-like"/>
    <property type="match status" value="1"/>
</dbReference>
<gene>
    <name evidence="7" type="ORF">FGK64_06520</name>
</gene>
<dbReference type="RefSeq" id="WP_138862944.1">
    <property type="nucleotide sequence ID" value="NZ_VCPC01000001.1"/>
</dbReference>
<evidence type="ECO:0000256" key="1">
    <source>
        <dbReference type="ARBA" id="ARBA00004442"/>
    </source>
</evidence>
<keyword evidence="3" id="KW-0998">Cell outer membrane</keyword>
<feature type="domain" description="OmpA-like" evidence="6">
    <location>
        <begin position="193"/>
        <end position="310"/>
    </location>
</feature>
<organism evidence="7 8">
    <name type="scientific">Arenibacterium halophilum</name>
    <dbReference type="NCBI Taxonomy" id="2583821"/>
    <lineage>
        <taxon>Bacteria</taxon>
        <taxon>Pseudomonadati</taxon>
        <taxon>Pseudomonadota</taxon>
        <taxon>Alphaproteobacteria</taxon>
        <taxon>Rhodobacterales</taxon>
        <taxon>Paracoccaceae</taxon>
        <taxon>Arenibacterium</taxon>
    </lineage>
</organism>
<dbReference type="EMBL" id="VCPC01000001">
    <property type="protein sequence ID" value="TMV15602.1"/>
    <property type="molecule type" value="Genomic_DNA"/>
</dbReference>
<sequence length="310" mass="32985">MRHAAALVAACMVAAPPVLALDLALPKGAEQISDRASPLDSYALPTGPFAETGLPVRRMEGRVDRQTWRISGTGLTTLQILAALRKQVLAAGYEVVFECNDVDCGGFDFRFATEVVPAPDMHVDVRNYRFLSATHGDSEATGILVSRTRNAAYVQIILVSPDGALPLGMAPSTAPDVQTPVGSSADASFADRLIAQGHVALDRLTFATGSDALAPGEYASLDALAEFAQENPNATMVLVGHTDAVGALEQNISLSRRRAQSVRARLIDRHEVSADRLQAEGMGYLAPVASNLTAEGRELNRRVEVVLLSR</sequence>
<evidence type="ECO:0000256" key="5">
    <source>
        <dbReference type="SAM" id="SignalP"/>
    </source>
</evidence>
<evidence type="ECO:0000313" key="8">
    <source>
        <dbReference type="Proteomes" id="UP001191082"/>
    </source>
</evidence>
<dbReference type="PROSITE" id="PS51123">
    <property type="entry name" value="OMPA_2"/>
    <property type="match status" value="1"/>
</dbReference>
<evidence type="ECO:0000256" key="3">
    <source>
        <dbReference type="ARBA" id="ARBA00023237"/>
    </source>
</evidence>
<dbReference type="PRINTS" id="PR01021">
    <property type="entry name" value="OMPADOMAIN"/>
</dbReference>